<protein>
    <submittedName>
        <fullName evidence="3">von Willebrand factor type A domain-containing protein</fullName>
    </submittedName>
</protein>
<dbReference type="AlphaFoldDB" id="A0A3N2D0N9"/>
<accession>A0A3N2D0N9</accession>
<name>A0A3N2D0N9_9MICO</name>
<dbReference type="InterPro" id="IPR002035">
    <property type="entry name" value="VWF_A"/>
</dbReference>
<organism evidence="3 4">
    <name type="scientific">Salana multivorans</name>
    <dbReference type="NCBI Taxonomy" id="120377"/>
    <lineage>
        <taxon>Bacteria</taxon>
        <taxon>Bacillati</taxon>
        <taxon>Actinomycetota</taxon>
        <taxon>Actinomycetes</taxon>
        <taxon>Micrococcales</taxon>
        <taxon>Beutenbergiaceae</taxon>
        <taxon>Salana</taxon>
    </lineage>
</organism>
<reference evidence="3 4" key="1">
    <citation type="submission" date="2018-11" db="EMBL/GenBank/DDBJ databases">
        <title>Sequencing the genomes of 1000 actinobacteria strains.</title>
        <authorList>
            <person name="Klenk H.-P."/>
        </authorList>
    </citation>
    <scope>NUCLEOTIDE SEQUENCE [LARGE SCALE GENOMIC DNA]</scope>
    <source>
        <strain evidence="3 4">DSM 13521</strain>
    </source>
</reference>
<evidence type="ECO:0000313" key="4">
    <source>
        <dbReference type="Proteomes" id="UP000275356"/>
    </source>
</evidence>
<dbReference type="Pfam" id="PF00092">
    <property type="entry name" value="VWA"/>
    <property type="match status" value="1"/>
</dbReference>
<gene>
    <name evidence="3" type="ORF">EDD28_2636</name>
</gene>
<sequence length="580" mass="57140">MGRYSHTPERRRWLTPELIGLGVLVASTAATVVVATAVGGDRAATGDPASPSARPSATDPSDGAGAGATDGVVDAGDVCAERSQLRVAAVDAVAPVLEELADDACVTLDVTVVSGAEGAVLLEAGTVDAWIPDSREYALAASAEQAVAAPSTAWSPVVMVAEPATAGAIAAAGAEAGTPLAWGVLARDGGTVGGLPVELPDARSAVTMSLAGLLSAATQAATGDQYLGLAAAAGALATTTEVADADVAGPVPPGIVRVMEQRDVTAETGVVLVTADGAPVLEHPWIGDTGLPGAVALLEALASPEGSAARAAAGLVDPGVATVALGAGGAGGVDGAGGAGGAGGADGSRGTVEVPALPSAGEAVLRPAFALGGEGNLPGNSLTVLDVSGSMGRTTQDGGTTLIQTVTQAFATLVHTLNPITRVGLWEFSFDMEPGVHHRELVPIAETGENLDALIAGATQAQVVGDAGTALNSTTVDAVRAVREAWDPERTNLVLLFTDGRDEDAPGALSLEEAVAALSSELDPDRPVALMMFGMGEADTAAMQQLVDANGGDGGVYSATSTAQLLGAFTQVVGDTLLFP</sequence>
<dbReference type="OrthoDB" id="5621159at2"/>
<evidence type="ECO:0000313" key="3">
    <source>
        <dbReference type="EMBL" id="ROR93228.1"/>
    </source>
</evidence>
<dbReference type="Gene3D" id="3.40.50.410">
    <property type="entry name" value="von Willebrand factor, type A domain"/>
    <property type="match status" value="1"/>
</dbReference>
<feature type="domain" description="VWFA" evidence="2">
    <location>
        <begin position="380"/>
        <end position="573"/>
    </location>
</feature>
<dbReference type="SMART" id="SM00327">
    <property type="entry name" value="VWA"/>
    <property type="match status" value="1"/>
</dbReference>
<dbReference type="SUPFAM" id="SSF53300">
    <property type="entry name" value="vWA-like"/>
    <property type="match status" value="1"/>
</dbReference>
<evidence type="ECO:0000256" key="1">
    <source>
        <dbReference type="SAM" id="MobiDB-lite"/>
    </source>
</evidence>
<dbReference type="Proteomes" id="UP000275356">
    <property type="component" value="Unassembled WGS sequence"/>
</dbReference>
<feature type="region of interest" description="Disordered" evidence="1">
    <location>
        <begin position="41"/>
        <end position="70"/>
    </location>
</feature>
<proteinExistence type="predicted"/>
<comment type="caution">
    <text evidence="3">The sequence shown here is derived from an EMBL/GenBank/DDBJ whole genome shotgun (WGS) entry which is preliminary data.</text>
</comment>
<evidence type="ECO:0000259" key="2">
    <source>
        <dbReference type="PROSITE" id="PS50234"/>
    </source>
</evidence>
<feature type="compositionally biased region" description="Low complexity" evidence="1">
    <location>
        <begin position="56"/>
        <end position="70"/>
    </location>
</feature>
<keyword evidence="4" id="KW-1185">Reference proteome</keyword>
<dbReference type="EMBL" id="RKHQ01000002">
    <property type="protein sequence ID" value="ROR93228.1"/>
    <property type="molecule type" value="Genomic_DNA"/>
</dbReference>
<dbReference type="PROSITE" id="PS50234">
    <property type="entry name" value="VWFA"/>
    <property type="match status" value="1"/>
</dbReference>
<dbReference type="InterPro" id="IPR036465">
    <property type="entry name" value="vWFA_dom_sf"/>
</dbReference>
<dbReference type="RefSeq" id="WP_148059624.1">
    <property type="nucleotide sequence ID" value="NZ_RKHQ01000002.1"/>
</dbReference>